<dbReference type="STRING" id="909626.AQJ91_15970"/>
<keyword evidence="3" id="KW-1185">Reference proteome</keyword>
<dbReference type="RefSeq" id="WP_067021514.1">
    <property type="nucleotide sequence ID" value="NZ_KQ949082.1"/>
</dbReference>
<dbReference type="InterPro" id="IPR025101">
    <property type="entry name" value="DUF4012"/>
</dbReference>
<evidence type="ECO:0000256" key="1">
    <source>
        <dbReference type="SAM" id="Phobius"/>
    </source>
</evidence>
<reference evidence="2 3" key="1">
    <citation type="submission" date="2015-10" db="EMBL/GenBank/DDBJ databases">
        <title>Draft genome sequence of Streptomyces sp. RV15, isolated from a marine sponge.</title>
        <authorList>
            <person name="Ruckert C."/>
            <person name="Abdelmohsen U.R."/>
            <person name="Winkler A."/>
            <person name="Hentschel U."/>
            <person name="Kalinowski J."/>
            <person name="Kampfer P."/>
            <person name="Glaeser S."/>
        </authorList>
    </citation>
    <scope>NUCLEOTIDE SEQUENCE [LARGE SCALE GENOMIC DNA]</scope>
    <source>
        <strain evidence="2 3">RV15</strain>
    </source>
</reference>
<proteinExistence type="predicted"/>
<feature type="transmembrane region" description="Helical" evidence="1">
    <location>
        <begin position="34"/>
        <end position="57"/>
    </location>
</feature>
<dbReference type="Proteomes" id="UP000053260">
    <property type="component" value="Unassembled WGS sequence"/>
</dbReference>
<comment type="caution">
    <text evidence="2">The sequence shown here is derived from an EMBL/GenBank/DDBJ whole genome shotgun (WGS) entry which is preliminary data.</text>
</comment>
<evidence type="ECO:0000313" key="3">
    <source>
        <dbReference type="Proteomes" id="UP000053260"/>
    </source>
</evidence>
<protein>
    <recommendedName>
        <fullName evidence="4">DUF4012 domain-containing protein</fullName>
    </recommendedName>
</protein>
<dbReference type="EMBL" id="LMXB01000041">
    <property type="protein sequence ID" value="KUO20267.1"/>
    <property type="molecule type" value="Genomic_DNA"/>
</dbReference>
<gene>
    <name evidence="2" type="ORF">AQJ91_15970</name>
</gene>
<keyword evidence="1" id="KW-1133">Transmembrane helix</keyword>
<sequence>MTEQQERTAVPRHPSPARRVSRLLGSGRRRSFRIALLTVAALSLVGAAWIGVTGLLARSELLDAQRELATLRQSVTGSPGNATPASPDTAMRSAAAHAARAHRLTTGPAWYAASHVPFLGRPVTTVRGIAQASDRVAGDVLPPLVRVASHPTGGARHGGLPALLSALEDRAPALEQAARATDDARALAENTPRTPWVPGIDRARGRLVSQLRRMAPVMTDTAVAARVLPPMLGADGPRRYIAVFQNTAEARGTGGLPGAFAVLTADQGKLRFETFGTDTMLANVRPEVDLGTEYHARYGAMDPTGTWANSNVSPHFPYAAGIWTATWRKYSGQRVDGAVALDPSALARLLRVTGPGRLPDGTDVTADNVLDLTERTGYARFSDSRERKAFLLDVARTAATTLTNALHTPQRLPELLKATYDITQEGRLKVWSAESQEQRLLQERPLAGALPARPGPLAGVVVNNAAGGKLDYYLDRKLHWIPGRCTPRGRTVTARITLVNGAPASGLPPYVTQRVDTPTYRTRPGDNRLLVSYYASSGARLTRATVDGRPVTVGSGAERGHAVFTLDVELPAQRSRTLTLHLLEPISNRPPVLLNQSLVTPTHVRLEPVPVCE</sequence>
<organism evidence="2 3">
    <name type="scientific">Streptomyces dysideae</name>
    <dbReference type="NCBI Taxonomy" id="909626"/>
    <lineage>
        <taxon>Bacteria</taxon>
        <taxon>Bacillati</taxon>
        <taxon>Actinomycetota</taxon>
        <taxon>Actinomycetes</taxon>
        <taxon>Kitasatosporales</taxon>
        <taxon>Streptomycetaceae</taxon>
        <taxon>Streptomyces</taxon>
    </lineage>
</organism>
<dbReference type="OrthoDB" id="3203519at2"/>
<keyword evidence="1" id="KW-0812">Transmembrane</keyword>
<name>A0A117S0W7_9ACTN</name>
<keyword evidence="1" id="KW-0472">Membrane</keyword>
<dbReference type="Pfam" id="PF13196">
    <property type="entry name" value="DUF4012"/>
    <property type="match status" value="1"/>
</dbReference>
<evidence type="ECO:0008006" key="4">
    <source>
        <dbReference type="Google" id="ProtNLM"/>
    </source>
</evidence>
<evidence type="ECO:0000313" key="2">
    <source>
        <dbReference type="EMBL" id="KUO20267.1"/>
    </source>
</evidence>
<accession>A0A117S0W7</accession>
<dbReference type="AlphaFoldDB" id="A0A117S0W7"/>